<dbReference type="KEGG" id="amaq:GO499_08415"/>
<evidence type="ECO:0000313" key="2">
    <source>
        <dbReference type="Proteomes" id="UP000464495"/>
    </source>
</evidence>
<organism evidence="1 2">
    <name type="scientific">Algicella marina</name>
    <dbReference type="NCBI Taxonomy" id="2683284"/>
    <lineage>
        <taxon>Bacteria</taxon>
        <taxon>Pseudomonadati</taxon>
        <taxon>Pseudomonadota</taxon>
        <taxon>Alphaproteobacteria</taxon>
        <taxon>Rhodobacterales</taxon>
        <taxon>Paracoccaceae</taxon>
        <taxon>Algicella</taxon>
    </lineage>
</organism>
<proteinExistence type="predicted"/>
<reference evidence="1 2" key="1">
    <citation type="submission" date="2019-12" db="EMBL/GenBank/DDBJ databases">
        <title>Complete genome sequence of Algicella marina strain 9Alg 56(T) isolated from the red alga Tichocarpus crinitus.</title>
        <authorList>
            <person name="Kim S.-G."/>
            <person name="Nedashkovskaya O.I."/>
        </authorList>
    </citation>
    <scope>NUCLEOTIDE SEQUENCE [LARGE SCALE GENOMIC DNA]</scope>
    <source>
        <strain evidence="1 2">9Alg 56</strain>
    </source>
</reference>
<dbReference type="AlphaFoldDB" id="A0A6P1T031"/>
<protein>
    <submittedName>
        <fullName evidence="1">Uncharacterized protein</fullName>
    </submittedName>
</protein>
<gene>
    <name evidence="1" type="ORF">GO499_08415</name>
</gene>
<name>A0A6P1T031_9RHOB</name>
<accession>A0A6P1T031</accession>
<dbReference type="Proteomes" id="UP000464495">
    <property type="component" value="Chromosome"/>
</dbReference>
<dbReference type="RefSeq" id="WP_161861786.1">
    <property type="nucleotide sequence ID" value="NZ_CP046620.1"/>
</dbReference>
<sequence>MHAISLQKGAANIAARRVTLSKPILERMNDEIETLLDECLTADPYRDRTRPLQAAVMFVRHCVFRNRDFLERNALVPVVETLVKATGRLRDVAAHYEFMVKVPKADVSSNPPLGQPVVISMPDRLTPSVRTRVEEMAATFSAIIHRMAAENEAQPAEPDARKS</sequence>
<keyword evidence="2" id="KW-1185">Reference proteome</keyword>
<evidence type="ECO:0000313" key="1">
    <source>
        <dbReference type="EMBL" id="QHQ35220.1"/>
    </source>
</evidence>
<dbReference type="EMBL" id="CP046620">
    <property type="protein sequence ID" value="QHQ35220.1"/>
    <property type="molecule type" value="Genomic_DNA"/>
</dbReference>